<dbReference type="EMBL" id="JARXRM010000028">
    <property type="protein sequence ID" value="MDH5823084.1"/>
    <property type="molecule type" value="Genomic_DNA"/>
</dbReference>
<evidence type="ECO:0000313" key="2">
    <source>
        <dbReference type="Proteomes" id="UP001156940"/>
    </source>
</evidence>
<dbReference type="InterPro" id="IPR034660">
    <property type="entry name" value="DinB/YfiT-like"/>
</dbReference>
<evidence type="ECO:0000313" key="1">
    <source>
        <dbReference type="EMBL" id="MDH5823084.1"/>
    </source>
</evidence>
<protein>
    <submittedName>
        <fullName evidence="1">DUF1993 domain-containing protein</fullName>
    </submittedName>
</protein>
<accession>A0ABT6J8J7</accession>
<name>A0ABT6J8J7_9GAMM</name>
<keyword evidence="2" id="KW-1185">Reference proteome</keyword>
<dbReference type="InterPro" id="IPR018531">
    <property type="entry name" value="DUF1993"/>
</dbReference>
<proteinExistence type="predicted"/>
<reference evidence="1 2" key="1">
    <citation type="submission" date="2023-04" db="EMBL/GenBank/DDBJ databases">
        <title>Luteimonas endophyticus RD2P54.</title>
        <authorList>
            <person name="Sun J.-Q."/>
        </authorList>
    </citation>
    <scope>NUCLEOTIDE SEQUENCE [LARGE SCALE GENOMIC DNA]</scope>
    <source>
        <strain evidence="1 2">RD2P54</strain>
    </source>
</reference>
<gene>
    <name evidence="1" type="ORF">QFW77_08790</name>
</gene>
<dbReference type="Pfam" id="PF09351">
    <property type="entry name" value="DUF1993"/>
    <property type="match status" value="1"/>
</dbReference>
<dbReference type="Proteomes" id="UP001156940">
    <property type="component" value="Unassembled WGS sequence"/>
</dbReference>
<dbReference type="PANTHER" id="PTHR36922">
    <property type="entry name" value="BLL2446 PROTEIN"/>
    <property type="match status" value="1"/>
</dbReference>
<dbReference type="RefSeq" id="WP_280574151.1">
    <property type="nucleotide sequence ID" value="NZ_JARXRM010000028.1"/>
</dbReference>
<dbReference type="PANTHER" id="PTHR36922:SF1">
    <property type="entry name" value="DUF1993 DOMAIN-CONTAINING PROTEIN"/>
    <property type="match status" value="1"/>
</dbReference>
<sequence length="177" mass="18758">MAAPLSMYQASVPVFSRMLGNLAHLLRRGMAHARATGTAEALLDARLAPDMYPLLRQVQIATDLACGGAARLAGAEPEPIADTEADFDALLARIVRARACLEGFGPERIDGSEDRPISIHVPTGGALDFDGSGYLTGFVLPNLYFHVCMAYAILRNQGVALGKLDYFGVEAPAPASD</sequence>
<dbReference type="SUPFAM" id="SSF109854">
    <property type="entry name" value="DinB/YfiT-like putative metalloenzymes"/>
    <property type="match status" value="1"/>
</dbReference>
<organism evidence="1 2">
    <name type="scientific">Luteimonas endophytica</name>
    <dbReference type="NCBI Taxonomy" id="3042023"/>
    <lineage>
        <taxon>Bacteria</taxon>
        <taxon>Pseudomonadati</taxon>
        <taxon>Pseudomonadota</taxon>
        <taxon>Gammaproteobacteria</taxon>
        <taxon>Lysobacterales</taxon>
        <taxon>Lysobacteraceae</taxon>
        <taxon>Luteimonas</taxon>
    </lineage>
</organism>
<comment type="caution">
    <text evidence="1">The sequence shown here is derived from an EMBL/GenBank/DDBJ whole genome shotgun (WGS) entry which is preliminary data.</text>
</comment>
<dbReference type="Gene3D" id="1.20.120.450">
    <property type="entry name" value="dinb family like domain"/>
    <property type="match status" value="1"/>
</dbReference>